<keyword evidence="5" id="KW-1185">Reference proteome</keyword>
<dbReference type="PANTHER" id="PTHR14097:SF7">
    <property type="entry name" value="OXIDOREDUCTASE HTATIP2"/>
    <property type="match status" value="1"/>
</dbReference>
<sequence>MAKTALIAGATGLVGGHLLDLLLEDDSYSVVKVLSRRTLGGDDEKLKEIIIEDFDKMESHSNELKADDYFCCLGTTMKKAGSKSAFKKVDFQYPTTLAAIARENNANSFHLISAMGADSSSMIFYNKVKGETEDAVQSMKLEKAFIYRPSFIAGARAEKRAAEKAALWVADKLDFLFSGPLKKYAAVHAKTIANAMLETAKSGKEKFKIIPSDEIEKIGK</sequence>
<name>E4TU69_MARTH</name>
<dbReference type="SUPFAM" id="SSF51735">
    <property type="entry name" value="NAD(P)-binding Rossmann-fold domains"/>
    <property type="match status" value="1"/>
</dbReference>
<dbReference type="EMBL" id="CP002349">
    <property type="protein sequence ID" value="ADR20997.1"/>
    <property type="molecule type" value="Genomic_DNA"/>
</dbReference>
<dbReference type="OrthoDB" id="9798632at2"/>
<evidence type="ECO:0000259" key="3">
    <source>
        <dbReference type="Pfam" id="PF01370"/>
    </source>
</evidence>
<dbReference type="PANTHER" id="PTHR14097">
    <property type="entry name" value="OXIDOREDUCTASE HTATIP2"/>
    <property type="match status" value="1"/>
</dbReference>
<keyword evidence="2" id="KW-0472">Membrane</keyword>
<dbReference type="KEGG" id="mtt:Ftrac_0999"/>
<gene>
    <name evidence="4" type="ordered locus">Ftrac_0999</name>
</gene>
<dbReference type="eggNOG" id="COG0702">
    <property type="taxonomic scope" value="Bacteria"/>
</dbReference>
<feature type="domain" description="NAD-dependent epimerase/dehydratase" evidence="3">
    <location>
        <begin position="5"/>
        <end position="114"/>
    </location>
</feature>
<proteinExistence type="predicted"/>
<evidence type="ECO:0000256" key="2">
    <source>
        <dbReference type="ARBA" id="ARBA00023136"/>
    </source>
</evidence>
<dbReference type="InterPro" id="IPR036291">
    <property type="entry name" value="NAD(P)-bd_dom_sf"/>
</dbReference>
<protein>
    <submittedName>
        <fullName evidence="4">Semialdehyde dehydrogenase NAD-binding protein</fullName>
    </submittedName>
</protein>
<dbReference type="Gene3D" id="3.40.50.720">
    <property type="entry name" value="NAD(P)-binding Rossmann-like Domain"/>
    <property type="match status" value="1"/>
</dbReference>
<organism evidence="4 5">
    <name type="scientific">Marivirga tractuosa (strain ATCC 23168 / DSM 4126 / NBRC 15989 / NCIMB 1408 / VKM B-1430 / H-43)</name>
    <name type="common">Microscilla tractuosa</name>
    <name type="synonym">Flexibacter tractuosus</name>
    <dbReference type="NCBI Taxonomy" id="643867"/>
    <lineage>
        <taxon>Bacteria</taxon>
        <taxon>Pseudomonadati</taxon>
        <taxon>Bacteroidota</taxon>
        <taxon>Cytophagia</taxon>
        <taxon>Cytophagales</taxon>
        <taxon>Marivirgaceae</taxon>
        <taxon>Marivirga</taxon>
    </lineage>
</organism>
<accession>E4TU69</accession>
<reference evidence="4 5" key="1">
    <citation type="journal article" date="2011" name="Stand. Genomic Sci.">
        <title>Complete genome sequence of Marivirga tractuosa type strain (H-43).</title>
        <authorList>
            <person name="Pagani I."/>
            <person name="Chertkov O."/>
            <person name="Lapidus A."/>
            <person name="Lucas S."/>
            <person name="Del Rio T.G."/>
            <person name="Tice H."/>
            <person name="Copeland A."/>
            <person name="Cheng J.F."/>
            <person name="Nolan M."/>
            <person name="Saunders E."/>
            <person name="Pitluck S."/>
            <person name="Held B."/>
            <person name="Goodwin L."/>
            <person name="Liolios K."/>
            <person name="Ovchinikova G."/>
            <person name="Ivanova N."/>
            <person name="Mavromatis K."/>
            <person name="Pati A."/>
            <person name="Chen A."/>
            <person name="Palaniappan K."/>
            <person name="Land M."/>
            <person name="Hauser L."/>
            <person name="Jeffries C.D."/>
            <person name="Detter J.C."/>
            <person name="Han C."/>
            <person name="Tapia R."/>
            <person name="Ngatchou-Djao O.D."/>
            <person name="Rohde M."/>
            <person name="Goker M."/>
            <person name="Spring S."/>
            <person name="Sikorski J."/>
            <person name="Woyke T."/>
            <person name="Bristow J."/>
            <person name="Eisen J.A."/>
            <person name="Markowitz V."/>
            <person name="Hugenholtz P."/>
            <person name="Klenk H.P."/>
            <person name="Kyrpides N.C."/>
        </authorList>
    </citation>
    <scope>NUCLEOTIDE SEQUENCE [LARGE SCALE GENOMIC DNA]</scope>
    <source>
        <strain evidence="5">ATCC 23168 / DSM 4126 / NBRC 15989 / NCIMB 1408 / VKM B-1430 / H-43</strain>
    </source>
</reference>
<dbReference type="RefSeq" id="WP_013453148.1">
    <property type="nucleotide sequence ID" value="NC_014759.1"/>
</dbReference>
<dbReference type="Proteomes" id="UP000008720">
    <property type="component" value="Chromosome"/>
</dbReference>
<dbReference type="Pfam" id="PF01370">
    <property type="entry name" value="Epimerase"/>
    <property type="match status" value="1"/>
</dbReference>
<dbReference type="AlphaFoldDB" id="E4TU69"/>
<dbReference type="HOGENOM" id="CLU_071330_2_0_10"/>
<dbReference type="InterPro" id="IPR001509">
    <property type="entry name" value="Epimerase_deHydtase"/>
</dbReference>
<comment type="subcellular location">
    <subcellularLocation>
        <location evidence="1">Membrane</location>
    </subcellularLocation>
</comment>
<evidence type="ECO:0000256" key="1">
    <source>
        <dbReference type="ARBA" id="ARBA00004370"/>
    </source>
</evidence>
<dbReference type="STRING" id="643867.Ftrac_0999"/>
<evidence type="ECO:0000313" key="4">
    <source>
        <dbReference type="EMBL" id="ADR20997.1"/>
    </source>
</evidence>
<dbReference type="GO" id="GO:0016020">
    <property type="term" value="C:membrane"/>
    <property type="evidence" value="ECO:0007669"/>
    <property type="project" value="UniProtKB-SubCell"/>
</dbReference>
<evidence type="ECO:0000313" key="5">
    <source>
        <dbReference type="Proteomes" id="UP000008720"/>
    </source>
</evidence>